<reference evidence="2 3" key="1">
    <citation type="submission" date="2011-08" db="EMBL/GenBank/DDBJ databases">
        <title>The Genome Sequence of Plasmodium vivax Mauritania I.</title>
        <authorList>
            <consortium name="The Broad Institute Genome Sequencing Platform"/>
            <consortium name="The Broad Institute Genome Sequencing Center for Infectious Disease"/>
            <person name="Neafsey D."/>
            <person name="Carlton J."/>
            <person name="Barnwell J."/>
            <person name="Collins W."/>
            <person name="Escalante A."/>
            <person name="Mullikin J."/>
            <person name="Saul A."/>
            <person name="Guigo R."/>
            <person name="Camara F."/>
            <person name="Young S.K."/>
            <person name="Zeng Q."/>
            <person name="Gargeya S."/>
            <person name="Fitzgerald M."/>
            <person name="Haas B."/>
            <person name="Abouelleil A."/>
            <person name="Alvarado L."/>
            <person name="Arachchi H.M."/>
            <person name="Berlin A."/>
            <person name="Brown A."/>
            <person name="Chapman S.B."/>
            <person name="Chen Z."/>
            <person name="Dunbar C."/>
            <person name="Freedman E."/>
            <person name="Gearin G."/>
            <person name="Gellesch M."/>
            <person name="Goldberg J."/>
            <person name="Griggs A."/>
            <person name="Gujja S."/>
            <person name="Heiman D."/>
            <person name="Howarth C."/>
            <person name="Larson L."/>
            <person name="Lui A."/>
            <person name="MacDonald P.J.P."/>
            <person name="Montmayeur A."/>
            <person name="Murphy C."/>
            <person name="Neiman D."/>
            <person name="Pearson M."/>
            <person name="Priest M."/>
            <person name="Roberts A."/>
            <person name="Saif S."/>
            <person name="Shea T."/>
            <person name="Shenoy N."/>
            <person name="Sisk P."/>
            <person name="Stolte C."/>
            <person name="Sykes S."/>
            <person name="Wortman J."/>
            <person name="Nusbaum C."/>
            <person name="Birren B."/>
        </authorList>
    </citation>
    <scope>NUCLEOTIDE SEQUENCE [LARGE SCALE GENOMIC DNA]</scope>
    <source>
        <strain evidence="2 3">Mauritania I</strain>
    </source>
</reference>
<evidence type="ECO:0000313" key="2">
    <source>
        <dbReference type="EMBL" id="KMZ94896.1"/>
    </source>
</evidence>
<sequence length="231" mass="27347">MQPLDSAIQNCPLTKFIKSLDSTPSTEPVNIENELKSIETDQHDAIKIFYSRLKNYYASITSQYEHIKTYCCSYLNFWLNKEKEKKLTGESYININGWQVIENLWGMLHGPFSCKRKSYEKSTDDQKKCIDFMVYCVNREELKKQCVDTENTYLKQQYCTNFDKFTDKYYGEFKKEISCLRNTNKDYNWTFSDTCTLHNMAITFPKYNASTGKIMDDKSRNQIKKFENNEA</sequence>
<evidence type="ECO:0000313" key="1">
    <source>
        <dbReference type="EMBL" id="KMZ89622.1"/>
    </source>
</evidence>
<proteinExistence type="predicted"/>
<protein>
    <recommendedName>
        <fullName evidence="4">PIR Superfamily Protein</fullName>
    </recommendedName>
</protein>
<evidence type="ECO:0008006" key="4">
    <source>
        <dbReference type="Google" id="ProtNLM"/>
    </source>
</evidence>
<dbReference type="Proteomes" id="UP000053776">
    <property type="component" value="Unassembled WGS sequence"/>
</dbReference>
<dbReference type="EMBL" id="KQ235012">
    <property type="protein sequence ID" value="KMZ94896.1"/>
    <property type="molecule type" value="Genomic_DNA"/>
</dbReference>
<name>A0A0J9TIM2_PLAVI</name>
<dbReference type="EMBL" id="KQ235160">
    <property type="protein sequence ID" value="KMZ89622.1"/>
    <property type="molecule type" value="Genomic_DNA"/>
</dbReference>
<evidence type="ECO:0000313" key="3">
    <source>
        <dbReference type="Proteomes" id="UP000053776"/>
    </source>
</evidence>
<dbReference type="AlphaFoldDB" id="A0A0J9TIM2"/>
<dbReference type="OrthoDB" id="10310635at2759"/>
<accession>A0A0J9TIM2</accession>
<gene>
    <name evidence="2" type="ORF">PVMG_05507</name>
    <name evidence="1" type="ORF">PVMG_06234</name>
</gene>
<organism evidence="2 3">
    <name type="scientific">Plasmodium vivax Mauritania I</name>
    <dbReference type="NCBI Taxonomy" id="1035515"/>
    <lineage>
        <taxon>Eukaryota</taxon>
        <taxon>Sar</taxon>
        <taxon>Alveolata</taxon>
        <taxon>Apicomplexa</taxon>
        <taxon>Aconoidasida</taxon>
        <taxon>Haemosporida</taxon>
        <taxon>Plasmodiidae</taxon>
        <taxon>Plasmodium</taxon>
        <taxon>Plasmodium (Plasmodium)</taxon>
    </lineage>
</organism>